<name>A0A835RZC9_VANPL</name>
<evidence type="ECO:0000256" key="13">
    <source>
        <dbReference type="ARBA" id="ARBA00032554"/>
    </source>
</evidence>
<evidence type="ECO:0000256" key="7">
    <source>
        <dbReference type="ARBA" id="ARBA00022679"/>
    </source>
</evidence>
<dbReference type="Pfam" id="PF00288">
    <property type="entry name" value="GHMP_kinases_N"/>
    <property type="match status" value="1"/>
</dbReference>
<protein>
    <recommendedName>
        <fullName evidence="4">4-(cytidine 5'-diphospho)-2-C-methyl-D-erythritol kinase</fullName>
        <ecNumber evidence="4">2.7.1.148</ecNumber>
    </recommendedName>
    <alternativeName>
        <fullName evidence="13">4-(cytidine-5'-diphospho)-2-C-methyl-D-erythritol kinase</fullName>
    </alternativeName>
</protein>
<dbReference type="FunFam" id="3.30.230.10:FF:000045">
    <property type="entry name" value="4-diphosphocytidyl-2-C-methyl-D-erythritol kinase, chloroplastic"/>
    <property type="match status" value="1"/>
</dbReference>
<feature type="compositionally biased region" description="Basic and acidic residues" evidence="15">
    <location>
        <begin position="383"/>
        <end position="396"/>
    </location>
</feature>
<keyword evidence="9" id="KW-0418">Kinase</keyword>
<keyword evidence="10" id="KW-0067">ATP-binding</keyword>
<dbReference type="GO" id="GO:0005524">
    <property type="term" value="F:ATP binding"/>
    <property type="evidence" value="ECO:0007669"/>
    <property type="project" value="UniProtKB-KW"/>
</dbReference>
<dbReference type="InterPro" id="IPR014721">
    <property type="entry name" value="Ribsml_uS5_D2-typ_fold_subgr"/>
</dbReference>
<evidence type="ECO:0000256" key="10">
    <source>
        <dbReference type="ARBA" id="ARBA00022840"/>
    </source>
</evidence>
<evidence type="ECO:0000256" key="9">
    <source>
        <dbReference type="ARBA" id="ARBA00022777"/>
    </source>
</evidence>
<dbReference type="NCBIfam" id="TIGR00154">
    <property type="entry name" value="ispE"/>
    <property type="match status" value="1"/>
</dbReference>
<sequence>MASSSCPFYRSTSPPGRLIVQPRRCASSFQHIRFHFKSKNAVNQHLFGRIAAFGLEAGRKQISYDTQERFNNLADETEKNDKLSSLTLFSPCKINIFLRITGKREDGFHDLASLFHVISLGDTIKFSSSPLKTKDQLSTNVAGVPVDDKNLIIKALNLFRKKTGTKCFFWVHLDKKVPTGAGLGGGSSNAATALWAANQFSGCLASEKELQEWSSEIGSDIPSFSPVGLHIVLDGIVQDLPHVLPFHPPMVLIKPQEACSTAEVYKRLHFDKTSSIDPLVLLEKVSEAGISQDICINDLEPPAFEVLPSLKKLKQRVLSAGSGQYDAVFMSGSGSTIVGVGSWDLPQFVYDEDDYKDLFLSAASFLTREENQWYTEPPSPASSEDKMARGKDAEHQIRKHSNVGIKPYRILL</sequence>
<evidence type="ECO:0000256" key="11">
    <source>
        <dbReference type="ARBA" id="ARBA00022946"/>
    </source>
</evidence>
<dbReference type="GO" id="GO:0009507">
    <property type="term" value="C:chloroplast"/>
    <property type="evidence" value="ECO:0007669"/>
    <property type="project" value="UniProtKB-SubCell"/>
</dbReference>
<dbReference type="GO" id="GO:0016114">
    <property type="term" value="P:terpenoid biosynthetic process"/>
    <property type="evidence" value="ECO:0007669"/>
    <property type="project" value="InterPro"/>
</dbReference>
<gene>
    <name evidence="17" type="ORF">HPP92_001482</name>
</gene>
<evidence type="ECO:0000256" key="8">
    <source>
        <dbReference type="ARBA" id="ARBA00022741"/>
    </source>
</evidence>
<dbReference type="HAMAP" id="MF_00061">
    <property type="entry name" value="IspE"/>
    <property type="match status" value="1"/>
</dbReference>
<evidence type="ECO:0000313" key="18">
    <source>
        <dbReference type="Proteomes" id="UP000639772"/>
    </source>
</evidence>
<keyword evidence="11" id="KW-0809">Transit peptide</keyword>
<feature type="region of interest" description="Disordered" evidence="15">
    <location>
        <begin position="371"/>
        <end position="396"/>
    </location>
</feature>
<dbReference type="GO" id="GO:0050515">
    <property type="term" value="F:4-(cytidine 5'-diphospho)-2-C-methyl-D-erythritol kinase activity"/>
    <property type="evidence" value="ECO:0007669"/>
    <property type="project" value="UniProtKB-EC"/>
</dbReference>
<dbReference type="AlphaFoldDB" id="A0A835RZC9"/>
<organism evidence="17 18">
    <name type="scientific">Vanilla planifolia</name>
    <name type="common">Vanilla</name>
    <dbReference type="NCBI Taxonomy" id="51239"/>
    <lineage>
        <taxon>Eukaryota</taxon>
        <taxon>Viridiplantae</taxon>
        <taxon>Streptophyta</taxon>
        <taxon>Embryophyta</taxon>
        <taxon>Tracheophyta</taxon>
        <taxon>Spermatophyta</taxon>
        <taxon>Magnoliopsida</taxon>
        <taxon>Liliopsida</taxon>
        <taxon>Asparagales</taxon>
        <taxon>Orchidaceae</taxon>
        <taxon>Vanilloideae</taxon>
        <taxon>Vanilleae</taxon>
        <taxon>Vanilla</taxon>
    </lineage>
</organism>
<dbReference type="OrthoDB" id="3191556at2759"/>
<dbReference type="InterPro" id="IPR006204">
    <property type="entry name" value="GHMP_kinase_N_dom"/>
</dbReference>
<dbReference type="EMBL" id="JADCNM010000001">
    <property type="protein sequence ID" value="KAG0501410.1"/>
    <property type="molecule type" value="Genomic_DNA"/>
</dbReference>
<dbReference type="Proteomes" id="UP000639772">
    <property type="component" value="Chromosome 1"/>
</dbReference>
<comment type="caution">
    <text evidence="17">The sequence shown here is derived from an EMBL/GenBank/DDBJ whole genome shotgun (WGS) entry which is preliminary data.</text>
</comment>
<dbReference type="EC" id="2.7.1.148" evidence="4"/>
<keyword evidence="6" id="KW-0934">Plastid</keyword>
<dbReference type="SUPFAM" id="SSF55060">
    <property type="entry name" value="GHMP Kinase, C-terminal domain"/>
    <property type="match status" value="1"/>
</dbReference>
<evidence type="ECO:0000256" key="14">
    <source>
        <dbReference type="ARBA" id="ARBA00060636"/>
    </source>
</evidence>
<dbReference type="SUPFAM" id="SSF54211">
    <property type="entry name" value="Ribosomal protein S5 domain 2-like"/>
    <property type="match status" value="1"/>
</dbReference>
<accession>A0A835RZC9</accession>
<comment type="similarity">
    <text evidence="3">Belongs to the GHMP kinase family. IspE subfamily.</text>
</comment>
<evidence type="ECO:0000256" key="6">
    <source>
        <dbReference type="ARBA" id="ARBA00022640"/>
    </source>
</evidence>
<evidence type="ECO:0000256" key="5">
    <source>
        <dbReference type="ARBA" id="ARBA00022528"/>
    </source>
</evidence>
<proteinExistence type="inferred from homology"/>
<evidence type="ECO:0000256" key="2">
    <source>
        <dbReference type="ARBA" id="ARBA00004229"/>
    </source>
</evidence>
<evidence type="ECO:0000259" key="16">
    <source>
        <dbReference type="Pfam" id="PF00288"/>
    </source>
</evidence>
<comment type="subcellular location">
    <subcellularLocation>
        <location evidence="2">Plastid</location>
        <location evidence="2">Chloroplast</location>
    </subcellularLocation>
</comment>
<dbReference type="InterPro" id="IPR020568">
    <property type="entry name" value="Ribosomal_Su5_D2-typ_SF"/>
</dbReference>
<evidence type="ECO:0000256" key="12">
    <source>
        <dbReference type="ARBA" id="ARBA00023229"/>
    </source>
</evidence>
<keyword evidence="7" id="KW-0808">Transferase</keyword>
<keyword evidence="5" id="KW-0150">Chloroplast</keyword>
<dbReference type="InterPro" id="IPR036554">
    <property type="entry name" value="GHMP_kinase_C_sf"/>
</dbReference>
<keyword evidence="12" id="KW-0414">Isoprene biosynthesis</keyword>
<dbReference type="PANTHER" id="PTHR43527:SF2">
    <property type="entry name" value="4-DIPHOSPHOCYTIDYL-2-C-METHYL-D-ERYTHRITOL KINASE, CHLOROPLASTIC"/>
    <property type="match status" value="1"/>
</dbReference>
<evidence type="ECO:0000256" key="3">
    <source>
        <dbReference type="ARBA" id="ARBA00009684"/>
    </source>
</evidence>
<dbReference type="InterPro" id="IPR004424">
    <property type="entry name" value="IspE"/>
</dbReference>
<dbReference type="Gene3D" id="3.30.70.890">
    <property type="entry name" value="GHMP kinase, C-terminal domain"/>
    <property type="match status" value="1"/>
</dbReference>
<dbReference type="FunFam" id="3.30.70.890:FF:000009">
    <property type="entry name" value="4-diphosphocytidyl-2-C-methyl-D-erythritol kinase, chloroplastic"/>
    <property type="match status" value="1"/>
</dbReference>
<evidence type="ECO:0000256" key="15">
    <source>
        <dbReference type="SAM" id="MobiDB-lite"/>
    </source>
</evidence>
<keyword evidence="8" id="KW-0547">Nucleotide-binding</keyword>
<reference evidence="17 18" key="1">
    <citation type="journal article" date="2020" name="Nat. Food">
        <title>A phased Vanilla planifolia genome enables genetic improvement of flavour and production.</title>
        <authorList>
            <person name="Hasing T."/>
            <person name="Tang H."/>
            <person name="Brym M."/>
            <person name="Khazi F."/>
            <person name="Huang T."/>
            <person name="Chambers A.H."/>
        </authorList>
    </citation>
    <scope>NUCLEOTIDE SEQUENCE [LARGE SCALE GENOMIC DNA]</scope>
    <source>
        <tissue evidence="17">Leaf</tissue>
    </source>
</reference>
<feature type="domain" description="GHMP kinase N-terminal" evidence="16">
    <location>
        <begin position="150"/>
        <end position="220"/>
    </location>
</feature>
<dbReference type="Gene3D" id="3.30.230.10">
    <property type="match status" value="1"/>
</dbReference>
<evidence type="ECO:0000256" key="4">
    <source>
        <dbReference type="ARBA" id="ARBA00012052"/>
    </source>
</evidence>
<comment type="catalytic activity">
    <reaction evidence="1">
        <text>4-CDP-2-C-methyl-D-erythritol + ATP = 4-CDP-2-C-methyl-D-erythritol 2-phosphate + ADP + H(+)</text>
        <dbReference type="Rhea" id="RHEA:18437"/>
        <dbReference type="ChEBI" id="CHEBI:15378"/>
        <dbReference type="ChEBI" id="CHEBI:30616"/>
        <dbReference type="ChEBI" id="CHEBI:57823"/>
        <dbReference type="ChEBI" id="CHEBI:57919"/>
        <dbReference type="ChEBI" id="CHEBI:456216"/>
        <dbReference type="EC" id="2.7.1.148"/>
    </reaction>
</comment>
<evidence type="ECO:0000256" key="1">
    <source>
        <dbReference type="ARBA" id="ARBA00001304"/>
    </source>
</evidence>
<dbReference type="PANTHER" id="PTHR43527">
    <property type="entry name" value="4-DIPHOSPHOCYTIDYL-2-C-METHYL-D-ERYTHRITOL KINASE, CHLOROPLASTIC"/>
    <property type="match status" value="1"/>
</dbReference>
<comment type="pathway">
    <text evidence="14">Isoprenoid biosynthesis; isopentenyl diphosphate biosynthesis via DXP pathway; isopentenyl diphosphate from 1-deoxy-D-xylulose 5-phosphate: step 3/6.</text>
</comment>
<evidence type="ECO:0000313" key="17">
    <source>
        <dbReference type="EMBL" id="KAG0501410.1"/>
    </source>
</evidence>